<evidence type="ECO:0000256" key="4">
    <source>
        <dbReference type="ARBA" id="ARBA00022692"/>
    </source>
</evidence>
<protein>
    <submittedName>
        <fullName evidence="9">Biopolymer transport protein ExbD</fullName>
    </submittedName>
</protein>
<evidence type="ECO:0000256" key="3">
    <source>
        <dbReference type="ARBA" id="ARBA00022475"/>
    </source>
</evidence>
<dbReference type="Pfam" id="PF02472">
    <property type="entry name" value="ExbD"/>
    <property type="match status" value="1"/>
</dbReference>
<evidence type="ECO:0000256" key="1">
    <source>
        <dbReference type="ARBA" id="ARBA00004162"/>
    </source>
</evidence>
<dbReference type="EMBL" id="SJPG01000001">
    <property type="protein sequence ID" value="TWT61024.1"/>
    <property type="molecule type" value="Genomic_DNA"/>
</dbReference>
<evidence type="ECO:0000313" key="10">
    <source>
        <dbReference type="Proteomes" id="UP000316095"/>
    </source>
</evidence>
<keyword evidence="7" id="KW-0653">Protein transport</keyword>
<gene>
    <name evidence="9" type="ORF">Pan54_17570</name>
</gene>
<dbReference type="AlphaFoldDB" id="A0A5C5XE06"/>
<evidence type="ECO:0000256" key="7">
    <source>
        <dbReference type="RuleBase" id="RU003879"/>
    </source>
</evidence>
<organism evidence="9 10">
    <name type="scientific">Rubinisphaera italica</name>
    <dbReference type="NCBI Taxonomy" id="2527969"/>
    <lineage>
        <taxon>Bacteria</taxon>
        <taxon>Pseudomonadati</taxon>
        <taxon>Planctomycetota</taxon>
        <taxon>Planctomycetia</taxon>
        <taxon>Planctomycetales</taxon>
        <taxon>Planctomycetaceae</taxon>
        <taxon>Rubinisphaera</taxon>
    </lineage>
</organism>
<feature type="region of interest" description="Disordered" evidence="8">
    <location>
        <begin position="50"/>
        <end position="86"/>
    </location>
</feature>
<keyword evidence="5" id="KW-1133">Transmembrane helix</keyword>
<evidence type="ECO:0000313" key="9">
    <source>
        <dbReference type="EMBL" id="TWT61024.1"/>
    </source>
</evidence>
<comment type="caution">
    <text evidence="9">The sequence shown here is derived from an EMBL/GenBank/DDBJ whole genome shotgun (WGS) entry which is preliminary data.</text>
</comment>
<proteinExistence type="inferred from homology"/>
<evidence type="ECO:0000256" key="5">
    <source>
        <dbReference type="ARBA" id="ARBA00022989"/>
    </source>
</evidence>
<dbReference type="PANTHER" id="PTHR30558">
    <property type="entry name" value="EXBD MEMBRANE COMPONENT OF PMF-DRIVEN MACROMOLECULE IMPORT SYSTEM"/>
    <property type="match status" value="1"/>
</dbReference>
<sequence>MPITFRCQQCQQLMRISRKKAGMLTTCPRCGSETPVPLLEDNAEVSLKPNQKEIVSEPERNLQNTQKDQSGIKTLATAENSSDAEEEEFQLRRAQTDFEEMDLTPMVDVTFLLLIFFMVTASFSIEKSIEVPPPNPDQEGASQTIQPLEELENQSILVEIDAENRFFIESEEVQDFRELPTLLADVRTRDSKNEVIITVDERSHHESIVQVIDAAQEIGLQRIRWGVMSNE</sequence>
<name>A0A5C5XE06_9PLAN</name>
<dbReference type="GO" id="GO:0005886">
    <property type="term" value="C:plasma membrane"/>
    <property type="evidence" value="ECO:0007669"/>
    <property type="project" value="UniProtKB-SubCell"/>
</dbReference>
<keyword evidence="6" id="KW-0472">Membrane</keyword>
<dbReference type="PANTHER" id="PTHR30558:SF3">
    <property type="entry name" value="BIOPOLYMER TRANSPORT PROTEIN EXBD-RELATED"/>
    <property type="match status" value="1"/>
</dbReference>
<keyword evidence="7" id="KW-0813">Transport</keyword>
<dbReference type="GO" id="GO:0015031">
    <property type="term" value="P:protein transport"/>
    <property type="evidence" value="ECO:0007669"/>
    <property type="project" value="UniProtKB-KW"/>
</dbReference>
<keyword evidence="10" id="KW-1185">Reference proteome</keyword>
<dbReference type="Gene3D" id="3.30.420.270">
    <property type="match status" value="1"/>
</dbReference>
<dbReference type="Proteomes" id="UP000316095">
    <property type="component" value="Unassembled WGS sequence"/>
</dbReference>
<evidence type="ECO:0000256" key="8">
    <source>
        <dbReference type="SAM" id="MobiDB-lite"/>
    </source>
</evidence>
<feature type="compositionally biased region" description="Polar residues" evidence="8">
    <location>
        <begin position="61"/>
        <end position="81"/>
    </location>
</feature>
<comment type="similarity">
    <text evidence="2 7">Belongs to the ExbD/TolR family.</text>
</comment>
<keyword evidence="4 7" id="KW-0812">Transmembrane</keyword>
<accession>A0A5C5XE06</accession>
<keyword evidence="3" id="KW-1003">Cell membrane</keyword>
<evidence type="ECO:0000256" key="2">
    <source>
        <dbReference type="ARBA" id="ARBA00005811"/>
    </source>
</evidence>
<reference evidence="9 10" key="1">
    <citation type="submission" date="2019-02" db="EMBL/GenBank/DDBJ databases">
        <title>Deep-cultivation of Planctomycetes and their phenomic and genomic characterization uncovers novel biology.</title>
        <authorList>
            <person name="Wiegand S."/>
            <person name="Jogler M."/>
            <person name="Boedeker C."/>
            <person name="Pinto D."/>
            <person name="Vollmers J."/>
            <person name="Rivas-Marin E."/>
            <person name="Kohn T."/>
            <person name="Peeters S.H."/>
            <person name="Heuer A."/>
            <person name="Rast P."/>
            <person name="Oberbeckmann S."/>
            <person name="Bunk B."/>
            <person name="Jeske O."/>
            <person name="Meyerdierks A."/>
            <person name="Storesund J.E."/>
            <person name="Kallscheuer N."/>
            <person name="Luecker S."/>
            <person name="Lage O.M."/>
            <person name="Pohl T."/>
            <person name="Merkel B.J."/>
            <person name="Hornburger P."/>
            <person name="Mueller R.-W."/>
            <person name="Bruemmer F."/>
            <person name="Labrenz M."/>
            <person name="Spormann A.M."/>
            <person name="Op Den Camp H."/>
            <person name="Overmann J."/>
            <person name="Amann R."/>
            <person name="Jetten M.S.M."/>
            <person name="Mascher T."/>
            <person name="Medema M.H."/>
            <person name="Devos D.P."/>
            <person name="Kaster A.-K."/>
            <person name="Ovreas L."/>
            <person name="Rohde M."/>
            <person name="Galperin M.Y."/>
            <person name="Jogler C."/>
        </authorList>
    </citation>
    <scope>NUCLEOTIDE SEQUENCE [LARGE SCALE GENOMIC DNA]</scope>
    <source>
        <strain evidence="9 10">Pan54</strain>
    </source>
</reference>
<evidence type="ECO:0000256" key="6">
    <source>
        <dbReference type="ARBA" id="ARBA00023136"/>
    </source>
</evidence>
<feature type="compositionally biased region" description="Basic and acidic residues" evidence="8">
    <location>
        <begin position="50"/>
        <end position="60"/>
    </location>
</feature>
<dbReference type="InterPro" id="IPR003400">
    <property type="entry name" value="ExbD"/>
</dbReference>
<comment type="subcellular location">
    <subcellularLocation>
        <location evidence="1">Cell membrane</location>
        <topology evidence="1">Single-pass membrane protein</topology>
    </subcellularLocation>
    <subcellularLocation>
        <location evidence="7">Cell membrane</location>
        <topology evidence="7">Single-pass type II membrane protein</topology>
    </subcellularLocation>
</comment>
<dbReference type="GO" id="GO:0022857">
    <property type="term" value="F:transmembrane transporter activity"/>
    <property type="evidence" value="ECO:0007669"/>
    <property type="project" value="InterPro"/>
</dbReference>